<proteinExistence type="predicted"/>
<dbReference type="Proteomes" id="UP000620124">
    <property type="component" value="Unassembled WGS sequence"/>
</dbReference>
<keyword evidence="2" id="KW-1185">Reference proteome</keyword>
<dbReference type="OrthoDB" id="3217871at2759"/>
<sequence length="295" mass="33381">MSSPRQRLGENVSITRSNIWHSDGTVVLQANTTHQTNLLSKAAPSSSFLDTVMDVQYLLTVLYDPTFLVQTALPLPAIGALIRMGRKYDFANIFKSAVRRLTLEYPATLEDYDSTLALDAYTHVPTRIIPYRGMIFDIISLARENNILSVLPSAYYHSIVNGLDDVLDGILRDDGTLAFLAPVDQHRCIRGREKLLNVQLQPGYSIGWYRSWKPGHDCTGGQCTTLIDARLRDHLNRPLMRALAKFHLNSSLNNNWCATCKQNIHKLNVAARKKTWDELPVFFDLPPWNELTNDL</sequence>
<dbReference type="EMBL" id="JACAZI010000004">
    <property type="protein sequence ID" value="KAF7362247.1"/>
    <property type="molecule type" value="Genomic_DNA"/>
</dbReference>
<accession>A0A8H7D7H0</accession>
<comment type="caution">
    <text evidence="1">The sequence shown here is derived from an EMBL/GenBank/DDBJ whole genome shotgun (WGS) entry which is preliminary data.</text>
</comment>
<organism evidence="1 2">
    <name type="scientific">Mycena venus</name>
    <dbReference type="NCBI Taxonomy" id="2733690"/>
    <lineage>
        <taxon>Eukaryota</taxon>
        <taxon>Fungi</taxon>
        <taxon>Dikarya</taxon>
        <taxon>Basidiomycota</taxon>
        <taxon>Agaricomycotina</taxon>
        <taxon>Agaricomycetes</taxon>
        <taxon>Agaricomycetidae</taxon>
        <taxon>Agaricales</taxon>
        <taxon>Marasmiineae</taxon>
        <taxon>Mycenaceae</taxon>
        <taxon>Mycena</taxon>
    </lineage>
</organism>
<name>A0A8H7D7H0_9AGAR</name>
<gene>
    <name evidence="1" type="ORF">MVEN_00570900</name>
</gene>
<protein>
    <submittedName>
        <fullName evidence="1">BTB domain-containing protein</fullName>
    </submittedName>
</protein>
<dbReference type="AlphaFoldDB" id="A0A8H7D7H0"/>
<reference evidence="1" key="1">
    <citation type="submission" date="2020-05" db="EMBL/GenBank/DDBJ databases">
        <title>Mycena genomes resolve the evolution of fungal bioluminescence.</title>
        <authorList>
            <person name="Tsai I.J."/>
        </authorList>
    </citation>
    <scope>NUCLEOTIDE SEQUENCE</scope>
    <source>
        <strain evidence="1">CCC161011</strain>
    </source>
</reference>
<evidence type="ECO:0000313" key="1">
    <source>
        <dbReference type="EMBL" id="KAF7362247.1"/>
    </source>
</evidence>
<evidence type="ECO:0000313" key="2">
    <source>
        <dbReference type="Proteomes" id="UP000620124"/>
    </source>
</evidence>